<reference evidence="2 3" key="1">
    <citation type="journal article" date="2024" name="IMA Fungus">
        <title>IMA Genome - F19 : A genome assembly and annotation guide to empower mycologists, including annotated draft genome sequences of Ceratocystis pirilliformis, Diaporthe australafricana, Fusarium ophioides, Paecilomyces lecythidis, and Sporothrix stenoceras.</title>
        <authorList>
            <person name="Aylward J."/>
            <person name="Wilson A.M."/>
            <person name="Visagie C.M."/>
            <person name="Spraker J."/>
            <person name="Barnes I."/>
            <person name="Buitendag C."/>
            <person name="Ceriani C."/>
            <person name="Del Mar Angel L."/>
            <person name="du Plessis D."/>
            <person name="Fuchs T."/>
            <person name="Gasser K."/>
            <person name="Kramer D."/>
            <person name="Li W."/>
            <person name="Munsamy K."/>
            <person name="Piso A."/>
            <person name="Price J.L."/>
            <person name="Sonnekus B."/>
            <person name="Thomas C."/>
            <person name="van der Nest A."/>
            <person name="van Dijk A."/>
            <person name="van Heerden A."/>
            <person name="van Vuuren N."/>
            <person name="Yilmaz N."/>
            <person name="Duong T.A."/>
            <person name="van der Merwe N.A."/>
            <person name="Wingfield M.J."/>
            <person name="Wingfield B.D."/>
        </authorList>
    </citation>
    <scope>NUCLEOTIDE SEQUENCE [LARGE SCALE GENOMIC DNA]</scope>
    <source>
        <strain evidence="2 3">CMW 18167</strain>
    </source>
</reference>
<name>A0ABR3XV13_9EURO</name>
<dbReference type="EMBL" id="JAVDPF010000010">
    <property type="protein sequence ID" value="KAL1879442.1"/>
    <property type="molecule type" value="Genomic_DNA"/>
</dbReference>
<sequence length="332" mass="36788">MVQTRAQERSAAQGSKTATKPKMADRPKTTSKQKVHDAEVRDEQMKDVSVDGTSAEKRKHDDAEKEEEEQGNDIKSDKEQQQSNGLDAEEPPNKAPRTSESAEDEDEDEETYTGVDEAAAAKIHKVIEEFGALPLKDAGVAEPLQATPETILAMVLDAMLKSTRISHLLAQKAVNTVIAAGYHDIKKLSQTTWDDRVEVLAKGGYNRYREQTSTNLGALIEFVNGKYDGDLNNLYRKADHHPCKVRELIKEVKGLGDLGTDIFFNNAQSVWRSLAPFIDSRSLRTADDVGIGTDVDAIYKELKFDPVQMSKLANGLSTIRLEKKQGEVSDEE</sequence>
<feature type="compositionally biased region" description="Acidic residues" evidence="1">
    <location>
        <begin position="101"/>
        <end position="111"/>
    </location>
</feature>
<evidence type="ECO:0000313" key="3">
    <source>
        <dbReference type="Proteomes" id="UP001583193"/>
    </source>
</evidence>
<comment type="caution">
    <text evidence="2">The sequence shown here is derived from an EMBL/GenBank/DDBJ whole genome shotgun (WGS) entry which is preliminary data.</text>
</comment>
<evidence type="ECO:0000313" key="2">
    <source>
        <dbReference type="EMBL" id="KAL1879442.1"/>
    </source>
</evidence>
<gene>
    <name evidence="2" type="ORF">Plec18167_003896</name>
</gene>
<dbReference type="Proteomes" id="UP001583193">
    <property type="component" value="Unassembled WGS sequence"/>
</dbReference>
<feature type="region of interest" description="Disordered" evidence="1">
    <location>
        <begin position="1"/>
        <end position="113"/>
    </location>
</feature>
<organism evidence="2 3">
    <name type="scientific">Paecilomyces lecythidis</name>
    <dbReference type="NCBI Taxonomy" id="3004212"/>
    <lineage>
        <taxon>Eukaryota</taxon>
        <taxon>Fungi</taxon>
        <taxon>Dikarya</taxon>
        <taxon>Ascomycota</taxon>
        <taxon>Pezizomycotina</taxon>
        <taxon>Eurotiomycetes</taxon>
        <taxon>Eurotiomycetidae</taxon>
        <taxon>Eurotiales</taxon>
        <taxon>Thermoascaceae</taxon>
        <taxon>Paecilomyces</taxon>
    </lineage>
</organism>
<keyword evidence="3" id="KW-1185">Reference proteome</keyword>
<proteinExistence type="predicted"/>
<protein>
    <submittedName>
        <fullName evidence="2">Uncharacterized protein</fullName>
    </submittedName>
</protein>
<feature type="compositionally biased region" description="Basic and acidic residues" evidence="1">
    <location>
        <begin position="22"/>
        <end position="63"/>
    </location>
</feature>
<evidence type="ECO:0000256" key="1">
    <source>
        <dbReference type="SAM" id="MobiDB-lite"/>
    </source>
</evidence>
<feature type="compositionally biased region" description="Polar residues" evidence="1">
    <location>
        <begin position="1"/>
        <end position="18"/>
    </location>
</feature>
<accession>A0ABR3XV13</accession>